<dbReference type="EMBL" id="NBNE01014278">
    <property type="protein sequence ID" value="OWY94501.1"/>
    <property type="molecule type" value="Genomic_DNA"/>
</dbReference>
<organism evidence="1 2">
    <name type="scientific">Phytophthora megakarya</name>
    <dbReference type="NCBI Taxonomy" id="4795"/>
    <lineage>
        <taxon>Eukaryota</taxon>
        <taxon>Sar</taxon>
        <taxon>Stramenopiles</taxon>
        <taxon>Oomycota</taxon>
        <taxon>Peronosporomycetes</taxon>
        <taxon>Peronosporales</taxon>
        <taxon>Peronosporaceae</taxon>
        <taxon>Phytophthora</taxon>
    </lineage>
</organism>
<dbReference type="OrthoDB" id="69592at2759"/>
<evidence type="ECO:0000313" key="1">
    <source>
        <dbReference type="EMBL" id="OWY94501.1"/>
    </source>
</evidence>
<proteinExistence type="predicted"/>
<dbReference type="STRING" id="4795.A0A225UNK6"/>
<dbReference type="PANTHER" id="PTHR34415">
    <property type="entry name" value="INTEGRASE CATALYTIC DOMAIN-CONTAINING PROTEIN"/>
    <property type="match status" value="1"/>
</dbReference>
<dbReference type="Proteomes" id="UP000198211">
    <property type="component" value="Unassembled WGS sequence"/>
</dbReference>
<dbReference type="PANTHER" id="PTHR34415:SF1">
    <property type="entry name" value="INTEGRASE CATALYTIC DOMAIN-CONTAINING PROTEIN"/>
    <property type="match status" value="1"/>
</dbReference>
<accession>A0A225UNK6</accession>
<reference evidence="2" key="1">
    <citation type="submission" date="2017-03" db="EMBL/GenBank/DDBJ databases">
        <title>Phytopthora megakarya and P. palmivora, two closely related causual agents of cacao black pod achieved similar genome size and gene model numbers by different mechanisms.</title>
        <authorList>
            <person name="Ali S."/>
            <person name="Shao J."/>
            <person name="Larry D.J."/>
            <person name="Kronmiller B."/>
            <person name="Shen D."/>
            <person name="Strem M.D."/>
            <person name="Melnick R.L."/>
            <person name="Guiltinan M.J."/>
            <person name="Tyler B.M."/>
            <person name="Meinhardt L.W."/>
            <person name="Bailey B.A."/>
        </authorList>
    </citation>
    <scope>NUCLEOTIDE SEQUENCE [LARGE SCALE GENOMIC DNA]</scope>
    <source>
        <strain evidence="2">zdho120</strain>
    </source>
</reference>
<sequence length="455" mass="51688">MLSLSDDQGGEAHLYLHVLMQTDTTERRRGSGERDKFHYYLPFVGLVCRPSFARCVGVSPLTLQRYKKHVRDGSISVKAHGNMLNKNAAKVNLVWLVKWFKNFAAEVGEVVPVKVRMQKTKDGVVKRYYTREMYTLLPATFTWDAIYDEMVAYVNRGLRVFEPARSTMGKLLQLHCPNIRIRAAQSNVCDLCTIYQSRMRTSATADQTEELGQHTESARRMRRECKKDKATCKVTDGSGSDVAVIVMDFSQNLTIPSVTATPSQWYFCSLLAVNVFGIYYENDGTQTNYLYDETTSGKGSDQINSMLHHFIRTVVVPSGKKKLVLYADNCSGQNKNNNVVRFLLAQVQMGTLDHVDYKFFDSAASNTTVHISRGNDFFKSYKPLVAELYKKLSGIQQYQFFSMNAQQPGVVQCRKGPNDAPVLQDLRRKIDGRLTESDNARRKLTHFLEDLPSRP</sequence>
<dbReference type="AlphaFoldDB" id="A0A225UNK6"/>
<name>A0A225UNK6_9STRA</name>
<keyword evidence="2" id="KW-1185">Reference proteome</keyword>
<gene>
    <name evidence="1" type="ORF">PHMEG_00035740</name>
</gene>
<comment type="caution">
    <text evidence="1">The sequence shown here is derived from an EMBL/GenBank/DDBJ whole genome shotgun (WGS) entry which is preliminary data.</text>
</comment>
<protein>
    <submittedName>
        <fullName evidence="1">Uncharacterized protein</fullName>
    </submittedName>
</protein>
<evidence type="ECO:0000313" key="2">
    <source>
        <dbReference type="Proteomes" id="UP000198211"/>
    </source>
</evidence>